<dbReference type="InterPro" id="IPR051459">
    <property type="entry name" value="Cytochrome_c-type_DH"/>
</dbReference>
<evidence type="ECO:0000256" key="4">
    <source>
        <dbReference type="PROSITE-ProRule" id="PRU00433"/>
    </source>
</evidence>
<dbReference type="InterPro" id="IPR036909">
    <property type="entry name" value="Cyt_c-like_dom_sf"/>
</dbReference>
<evidence type="ECO:0000313" key="7">
    <source>
        <dbReference type="Proteomes" id="UP001139410"/>
    </source>
</evidence>
<evidence type="ECO:0000256" key="3">
    <source>
        <dbReference type="ARBA" id="ARBA00023004"/>
    </source>
</evidence>
<comment type="caution">
    <text evidence="6">The sequence shown here is derived from an EMBL/GenBank/DDBJ whole genome shotgun (WGS) entry which is preliminary data.</text>
</comment>
<keyword evidence="2 4" id="KW-0479">Metal-binding</keyword>
<dbReference type="Gene3D" id="1.10.760.10">
    <property type="entry name" value="Cytochrome c-like domain"/>
    <property type="match status" value="2"/>
</dbReference>
<feature type="domain" description="Cytochrome c" evidence="5">
    <location>
        <begin position="47"/>
        <end position="143"/>
    </location>
</feature>
<evidence type="ECO:0000259" key="5">
    <source>
        <dbReference type="PROSITE" id="PS51007"/>
    </source>
</evidence>
<dbReference type="InterPro" id="IPR009056">
    <property type="entry name" value="Cyt_c-like_dom"/>
</dbReference>
<dbReference type="GO" id="GO:0020037">
    <property type="term" value="F:heme binding"/>
    <property type="evidence" value="ECO:0007669"/>
    <property type="project" value="InterPro"/>
</dbReference>
<dbReference type="GO" id="GO:0046872">
    <property type="term" value="F:metal ion binding"/>
    <property type="evidence" value="ECO:0007669"/>
    <property type="project" value="UniProtKB-KW"/>
</dbReference>
<dbReference type="GO" id="GO:0009055">
    <property type="term" value="F:electron transfer activity"/>
    <property type="evidence" value="ECO:0007669"/>
    <property type="project" value="InterPro"/>
</dbReference>
<dbReference type="RefSeq" id="WP_235066149.1">
    <property type="nucleotide sequence ID" value="NZ_JAKFGM010000001.1"/>
</dbReference>
<evidence type="ECO:0000256" key="2">
    <source>
        <dbReference type="ARBA" id="ARBA00022723"/>
    </source>
</evidence>
<keyword evidence="3 4" id="KW-0408">Iron</keyword>
<evidence type="ECO:0000313" key="6">
    <source>
        <dbReference type="EMBL" id="MCF2513644.1"/>
    </source>
</evidence>
<proteinExistence type="predicted"/>
<gene>
    <name evidence="6" type="ORF">LVY65_00990</name>
</gene>
<dbReference type="Pfam" id="PF00034">
    <property type="entry name" value="Cytochrom_C"/>
    <property type="match status" value="2"/>
</dbReference>
<organism evidence="6 7">
    <name type="scientific">Sphingomonas cremea</name>
    <dbReference type="NCBI Taxonomy" id="2904799"/>
    <lineage>
        <taxon>Bacteria</taxon>
        <taxon>Pseudomonadati</taxon>
        <taxon>Pseudomonadota</taxon>
        <taxon>Alphaproteobacteria</taxon>
        <taxon>Sphingomonadales</taxon>
        <taxon>Sphingomonadaceae</taxon>
        <taxon>Sphingomonas</taxon>
    </lineage>
</organism>
<protein>
    <submittedName>
        <fullName evidence="6">Cytochrome c</fullName>
    </submittedName>
</protein>
<dbReference type="PROSITE" id="PS51257">
    <property type="entry name" value="PROKAR_LIPOPROTEIN"/>
    <property type="match status" value="1"/>
</dbReference>
<dbReference type="PANTHER" id="PTHR35008">
    <property type="entry name" value="BLL4482 PROTEIN-RELATED"/>
    <property type="match status" value="1"/>
</dbReference>
<dbReference type="PROSITE" id="PS51007">
    <property type="entry name" value="CYTC"/>
    <property type="match status" value="2"/>
</dbReference>
<dbReference type="EMBL" id="JAKFGM010000001">
    <property type="protein sequence ID" value="MCF2513644.1"/>
    <property type="molecule type" value="Genomic_DNA"/>
</dbReference>
<dbReference type="Proteomes" id="UP001139410">
    <property type="component" value="Unassembled WGS sequence"/>
</dbReference>
<keyword evidence="7" id="KW-1185">Reference proteome</keyword>
<feature type="domain" description="Cytochrome c" evidence="5">
    <location>
        <begin position="186"/>
        <end position="273"/>
    </location>
</feature>
<keyword evidence="1 4" id="KW-0349">Heme</keyword>
<dbReference type="PANTHER" id="PTHR35008:SF8">
    <property type="entry name" value="ALCOHOL DEHYDROGENASE CYTOCHROME C SUBUNIT"/>
    <property type="match status" value="1"/>
</dbReference>
<dbReference type="AlphaFoldDB" id="A0A9X1QJE4"/>
<evidence type="ECO:0000256" key="1">
    <source>
        <dbReference type="ARBA" id="ARBA00022617"/>
    </source>
</evidence>
<sequence>MKNFVILLAFAGLAACNRNGSEDGKAPVSATPAALSFEGADYKDDAAKIAHGKRLATILDCTGCHGENLQGKNVTADDPNYGDMNAPNVTLLLEKYSDADLDKLFRHGVPKDGREFWFMPVESFQFLSDDDYEALKAYIRSFKPAGTQLPPIKKGKGFYEDVERGFGDAQQQIARYRANLPSDMGKEHEWGRYLVETTCTACHNSQLQGYEGFTPNLDVAGAYSEAELTRLLTTGEGKVKKELGMMSDMARNHFSQLTSRERDAIVDYVLARAGRPQPAQAQ</sequence>
<dbReference type="SUPFAM" id="SSF46626">
    <property type="entry name" value="Cytochrome c"/>
    <property type="match status" value="2"/>
</dbReference>
<accession>A0A9X1QJE4</accession>
<reference evidence="6" key="1">
    <citation type="submission" date="2022-01" db="EMBL/GenBank/DDBJ databases">
        <authorList>
            <person name="Jo J.-H."/>
            <person name="Im W.-T."/>
        </authorList>
    </citation>
    <scope>NUCLEOTIDE SEQUENCE</scope>
    <source>
        <strain evidence="6">G124</strain>
    </source>
</reference>
<name>A0A9X1QJE4_9SPHN</name>